<protein>
    <submittedName>
        <fullName evidence="1">Methyltransferase domain-containing protein</fullName>
    </submittedName>
</protein>
<dbReference type="GO" id="GO:0008168">
    <property type="term" value="F:methyltransferase activity"/>
    <property type="evidence" value="ECO:0007669"/>
    <property type="project" value="UniProtKB-KW"/>
</dbReference>
<evidence type="ECO:0000313" key="2">
    <source>
        <dbReference type="Proteomes" id="UP000606776"/>
    </source>
</evidence>
<dbReference type="Gene3D" id="3.40.50.150">
    <property type="entry name" value="Vaccinia Virus protein VP39"/>
    <property type="match status" value="1"/>
</dbReference>
<name>A0ABR9VHI0_9CYAN</name>
<sequence>MQNLKQKLPWWLKIASKLILARLPLSYQIWKKSGLFEHGHMQSVEYAYGVFSKHFELVNPPPNFISLELGPGDSLLSAIISKSFGGSISYLVDSGNYASSDLKIYHQAEKLLADKKLLTPIIQNQASLEEICQSYCSHYLTSGLESLRSIKSQSVNFIWSQAVLEHIRKAEFLDTMLELRRIIRPDGVCSHVVDLKDHLGGSLNNLRFTENLWESNFMASSGFYTNRIRYSEMIDIFAQAGFSVEVVKLIQWQTLPTPKAKMSENFRNLSDEELCISGFSVLLRPN</sequence>
<dbReference type="Proteomes" id="UP000606776">
    <property type="component" value="Unassembled WGS sequence"/>
</dbReference>
<dbReference type="InterPro" id="IPR029063">
    <property type="entry name" value="SAM-dependent_MTases_sf"/>
</dbReference>
<comment type="caution">
    <text evidence="1">The sequence shown here is derived from an EMBL/GenBank/DDBJ whole genome shotgun (WGS) entry which is preliminary data.</text>
</comment>
<keyword evidence="1" id="KW-0489">Methyltransferase</keyword>
<keyword evidence="2" id="KW-1185">Reference proteome</keyword>
<evidence type="ECO:0000313" key="1">
    <source>
        <dbReference type="EMBL" id="MBE9237567.1"/>
    </source>
</evidence>
<dbReference type="RefSeq" id="WP_193943376.1">
    <property type="nucleotide sequence ID" value="NZ_JADEWB010000103.1"/>
</dbReference>
<dbReference type="SUPFAM" id="SSF53335">
    <property type="entry name" value="S-adenosyl-L-methionine-dependent methyltransferases"/>
    <property type="match status" value="1"/>
</dbReference>
<keyword evidence="1" id="KW-0808">Transferase</keyword>
<gene>
    <name evidence="1" type="ORF">IQ227_16430</name>
</gene>
<dbReference type="GO" id="GO:0032259">
    <property type="term" value="P:methylation"/>
    <property type="evidence" value="ECO:0007669"/>
    <property type="project" value="UniProtKB-KW"/>
</dbReference>
<accession>A0ABR9VHI0</accession>
<organism evidence="1 2">
    <name type="scientific">Sphaerospermopsis aphanizomenoides LEGE 00250</name>
    <dbReference type="NCBI Taxonomy" id="2777972"/>
    <lineage>
        <taxon>Bacteria</taxon>
        <taxon>Bacillati</taxon>
        <taxon>Cyanobacteriota</taxon>
        <taxon>Cyanophyceae</taxon>
        <taxon>Nostocales</taxon>
        <taxon>Aphanizomenonaceae</taxon>
        <taxon>Sphaerospermopsis</taxon>
        <taxon>Sphaerospermopsis aphanizomenoides</taxon>
    </lineage>
</organism>
<reference evidence="1 2" key="1">
    <citation type="submission" date="2020-10" db="EMBL/GenBank/DDBJ databases">
        <authorList>
            <person name="Castelo-Branco R."/>
            <person name="Eusebio N."/>
            <person name="Adriana R."/>
            <person name="Vieira A."/>
            <person name="Brugerolle De Fraissinette N."/>
            <person name="Rezende De Castro R."/>
            <person name="Schneider M.P."/>
            <person name="Vasconcelos V."/>
            <person name="Leao P.N."/>
        </authorList>
    </citation>
    <scope>NUCLEOTIDE SEQUENCE [LARGE SCALE GENOMIC DNA]</scope>
    <source>
        <strain evidence="1 2">LEGE 00250</strain>
    </source>
</reference>
<proteinExistence type="predicted"/>
<dbReference type="EMBL" id="JADEWB010000103">
    <property type="protein sequence ID" value="MBE9237567.1"/>
    <property type="molecule type" value="Genomic_DNA"/>
</dbReference>